<dbReference type="GO" id="GO:0015031">
    <property type="term" value="P:protein transport"/>
    <property type="evidence" value="ECO:0007669"/>
    <property type="project" value="UniProtKB-KW"/>
</dbReference>
<keyword evidence="3" id="KW-0509">mRNA transport</keyword>
<keyword evidence="7" id="KW-0539">Nucleus</keyword>
<keyword evidence="2" id="KW-0813">Transport</keyword>
<evidence type="ECO:0000256" key="2">
    <source>
        <dbReference type="ARBA" id="ARBA00022448"/>
    </source>
</evidence>
<dbReference type="InterPro" id="IPR024882">
    <property type="entry name" value="NUP58/p45/49"/>
</dbReference>
<dbReference type="GO" id="GO:0017056">
    <property type="term" value="F:structural constituent of nuclear pore"/>
    <property type="evidence" value="ECO:0007669"/>
    <property type="project" value="InterPro"/>
</dbReference>
<proteinExistence type="predicted"/>
<dbReference type="GO" id="GO:0005643">
    <property type="term" value="C:nuclear pore"/>
    <property type="evidence" value="ECO:0007669"/>
    <property type="project" value="UniProtKB-SubCell"/>
</dbReference>
<dbReference type="AlphaFoldDB" id="A0AAW1DHY1"/>
<evidence type="ECO:0000256" key="7">
    <source>
        <dbReference type="ARBA" id="ARBA00023242"/>
    </source>
</evidence>
<keyword evidence="4" id="KW-0653">Protein transport</keyword>
<feature type="compositionally biased region" description="Polar residues" evidence="8">
    <location>
        <begin position="31"/>
        <end position="51"/>
    </location>
</feature>
<dbReference type="PANTHER" id="PTHR13437">
    <property type="entry name" value="NUCLEOPORIN P58/P45 NUCLEOPORIN-LIKE PROTEIN 1"/>
    <property type="match status" value="1"/>
</dbReference>
<dbReference type="GO" id="GO:0008139">
    <property type="term" value="F:nuclear localization sequence binding"/>
    <property type="evidence" value="ECO:0007669"/>
    <property type="project" value="InterPro"/>
</dbReference>
<comment type="caution">
    <text evidence="9">The sequence shown here is derived from an EMBL/GenBank/DDBJ whole genome shotgun (WGS) entry which is preliminary data.</text>
</comment>
<dbReference type="Gene3D" id="6.10.140.1350">
    <property type="match status" value="1"/>
</dbReference>
<evidence type="ECO:0000313" key="10">
    <source>
        <dbReference type="Proteomes" id="UP001461498"/>
    </source>
</evidence>
<name>A0AAW1DHY1_9HEMI</name>
<evidence type="ECO:0000256" key="6">
    <source>
        <dbReference type="ARBA" id="ARBA00023132"/>
    </source>
</evidence>
<feature type="region of interest" description="Disordered" evidence="8">
    <location>
        <begin position="384"/>
        <end position="421"/>
    </location>
</feature>
<evidence type="ECO:0000256" key="1">
    <source>
        <dbReference type="ARBA" id="ARBA00004567"/>
    </source>
</evidence>
<feature type="compositionally biased region" description="Low complexity" evidence="8">
    <location>
        <begin position="16"/>
        <end position="30"/>
    </location>
</feature>
<evidence type="ECO:0000256" key="8">
    <source>
        <dbReference type="SAM" id="MobiDB-lite"/>
    </source>
</evidence>
<dbReference type="Pfam" id="PF15967">
    <property type="entry name" value="Nucleoporin_FG2"/>
    <property type="match status" value="1"/>
</dbReference>
<protein>
    <recommendedName>
        <fullName evidence="11">Nucleoporin p58/p45</fullName>
    </recommendedName>
</protein>
<sequence length="421" mass="45974">MTTQLNFGTGTGTLFGGSTPATTATPFGTPNQTQFTAPIPTSTTQQGSTLPQFPFGQPTTVTTSTTAPMFSFPTATTAQSQLTGLSFGTSTLTSTSQPSTSAPIMTSFGTLQNLSKSSDLNALNAKPVSPKDQAILPGLAQLMEALKKHIEEQKKCQLELSRASISRQALKVSDDIELLKRELMKIESALSKNKGMDQKLKDDTIKMVADCEIMQRMVEAPRGIQPDLSAARDYFADLVARFDSQVICLRNELDNAQRHVNSQIRTTSFKPQDLSQSMQRLYECFVALAGRYQSIHSKVGTLKARHLEFRRQQLNDFTDIFQRKKEVKSKSHEMIVPEKGPTPFVGHRNYHTVSMIASRSKQASSFLPHLQQNQTLSVGLPGGQSSFLTATPGPIPPSLALSPQQHPFASKPTAGGKRGKR</sequence>
<gene>
    <name evidence="9" type="ORF">O3M35_005225</name>
</gene>
<dbReference type="EMBL" id="JAPXFL010000002">
    <property type="protein sequence ID" value="KAK9510436.1"/>
    <property type="molecule type" value="Genomic_DNA"/>
</dbReference>
<dbReference type="PANTHER" id="PTHR13437:SF2">
    <property type="entry name" value="NUCLEOPORIN P58_P45"/>
    <property type="match status" value="1"/>
</dbReference>
<accession>A0AAW1DHY1</accession>
<keyword evidence="5" id="KW-0811">Translocation</keyword>
<comment type="subcellular location">
    <subcellularLocation>
        <location evidence="1">Nucleus</location>
        <location evidence="1">Nuclear pore complex</location>
    </subcellularLocation>
</comment>
<keyword evidence="10" id="KW-1185">Reference proteome</keyword>
<feature type="region of interest" description="Disordered" evidence="8">
    <location>
        <begin position="1"/>
        <end position="51"/>
    </location>
</feature>
<organism evidence="9 10">
    <name type="scientific">Rhynocoris fuscipes</name>
    <dbReference type="NCBI Taxonomy" id="488301"/>
    <lineage>
        <taxon>Eukaryota</taxon>
        <taxon>Metazoa</taxon>
        <taxon>Ecdysozoa</taxon>
        <taxon>Arthropoda</taxon>
        <taxon>Hexapoda</taxon>
        <taxon>Insecta</taxon>
        <taxon>Pterygota</taxon>
        <taxon>Neoptera</taxon>
        <taxon>Paraneoptera</taxon>
        <taxon>Hemiptera</taxon>
        <taxon>Heteroptera</taxon>
        <taxon>Panheteroptera</taxon>
        <taxon>Cimicomorpha</taxon>
        <taxon>Reduviidae</taxon>
        <taxon>Harpactorinae</taxon>
        <taxon>Harpactorini</taxon>
        <taxon>Rhynocoris</taxon>
    </lineage>
</organism>
<evidence type="ECO:0008006" key="11">
    <source>
        <dbReference type="Google" id="ProtNLM"/>
    </source>
</evidence>
<dbReference type="GO" id="GO:0051028">
    <property type="term" value="P:mRNA transport"/>
    <property type="evidence" value="ECO:0007669"/>
    <property type="project" value="UniProtKB-KW"/>
</dbReference>
<dbReference type="Proteomes" id="UP001461498">
    <property type="component" value="Unassembled WGS sequence"/>
</dbReference>
<evidence type="ECO:0000256" key="5">
    <source>
        <dbReference type="ARBA" id="ARBA00023010"/>
    </source>
</evidence>
<evidence type="ECO:0000256" key="4">
    <source>
        <dbReference type="ARBA" id="ARBA00022927"/>
    </source>
</evidence>
<evidence type="ECO:0000256" key="3">
    <source>
        <dbReference type="ARBA" id="ARBA00022816"/>
    </source>
</evidence>
<evidence type="ECO:0000313" key="9">
    <source>
        <dbReference type="EMBL" id="KAK9510436.1"/>
    </source>
</evidence>
<keyword evidence="6" id="KW-0906">Nuclear pore complex</keyword>
<reference evidence="9 10" key="1">
    <citation type="submission" date="2022-12" db="EMBL/GenBank/DDBJ databases">
        <title>Chromosome-level genome assembly of true bugs.</title>
        <authorList>
            <person name="Ma L."/>
            <person name="Li H."/>
        </authorList>
    </citation>
    <scope>NUCLEOTIDE SEQUENCE [LARGE SCALE GENOMIC DNA]</scope>
    <source>
        <strain evidence="9">Lab_2022b</strain>
    </source>
</reference>